<protein>
    <recommendedName>
        <fullName evidence="4">Transmembrane protein</fullName>
    </recommendedName>
</protein>
<keyword evidence="1" id="KW-0472">Membrane</keyword>
<sequence length="41" mass="4337" precursor="true">MPTPSRLKAPLILVLTCVFLFAGVAILIGVFGLLVKLFGHA</sequence>
<evidence type="ECO:0000256" key="1">
    <source>
        <dbReference type="SAM" id="Phobius"/>
    </source>
</evidence>
<dbReference type="eggNOG" id="ENOG50317G5">
    <property type="taxonomic scope" value="Bacteria"/>
</dbReference>
<organism evidence="2 3">
    <name type="scientific">Paraburkholderia phytofirmans (strain DSM 17436 / LMG 22146 / PsJN)</name>
    <name type="common">Burkholderia phytofirmans</name>
    <dbReference type="NCBI Taxonomy" id="398527"/>
    <lineage>
        <taxon>Bacteria</taxon>
        <taxon>Pseudomonadati</taxon>
        <taxon>Pseudomonadota</taxon>
        <taxon>Betaproteobacteria</taxon>
        <taxon>Burkholderiales</taxon>
        <taxon>Burkholderiaceae</taxon>
        <taxon>Paraburkholderia</taxon>
    </lineage>
</organism>
<keyword evidence="1" id="KW-1133">Transmembrane helix</keyword>
<dbReference type="AlphaFoldDB" id="B2TDC2"/>
<dbReference type="Proteomes" id="UP000001739">
    <property type="component" value="Chromosome 2"/>
</dbReference>
<evidence type="ECO:0000313" key="3">
    <source>
        <dbReference type="Proteomes" id="UP000001739"/>
    </source>
</evidence>
<dbReference type="HOGENOM" id="CLU_218645_0_0_4"/>
<proteinExistence type="predicted"/>
<dbReference type="EMBL" id="CP001053">
    <property type="protein sequence ID" value="ACD19633.1"/>
    <property type="molecule type" value="Genomic_DNA"/>
</dbReference>
<evidence type="ECO:0008006" key="4">
    <source>
        <dbReference type="Google" id="ProtNLM"/>
    </source>
</evidence>
<keyword evidence="1" id="KW-0812">Transmembrane</keyword>
<accession>B2TDC2</accession>
<evidence type="ECO:0000313" key="2">
    <source>
        <dbReference type="EMBL" id="ACD19633.1"/>
    </source>
</evidence>
<dbReference type="KEGG" id="bpy:Bphyt_5274"/>
<dbReference type="RefSeq" id="WP_012427141.1">
    <property type="nucleotide sequence ID" value="NC_010676.1"/>
</dbReference>
<feature type="transmembrane region" description="Helical" evidence="1">
    <location>
        <begin position="12"/>
        <end position="35"/>
    </location>
</feature>
<gene>
    <name evidence="2" type="ordered locus">Bphyt_5274</name>
</gene>
<name>B2TDC2_PARPJ</name>
<reference evidence="2 3" key="1">
    <citation type="journal article" date="2011" name="J. Bacteriol.">
        <title>Complete genome sequence of the plant growth-promoting endophyte Burkholderia phytofirmans strain PsJN.</title>
        <authorList>
            <person name="Weilharter A."/>
            <person name="Mitter B."/>
            <person name="Shin M.V."/>
            <person name="Chain P.S."/>
            <person name="Nowak J."/>
            <person name="Sessitsch A."/>
        </authorList>
    </citation>
    <scope>NUCLEOTIDE SEQUENCE [LARGE SCALE GENOMIC DNA]</scope>
    <source>
        <strain evidence="3">DSM 17436 / LMG 22146 / PsJN</strain>
    </source>
</reference>